<feature type="domain" description="Large ribosomal subunit protein uL6 alpha-beta" evidence="7">
    <location>
        <begin position="22"/>
        <end position="80"/>
    </location>
</feature>
<protein>
    <recommendedName>
        <fullName evidence="3 4">50S ribosomal protein L6</fullName>
    </recommendedName>
</protein>
<dbReference type="InterPro" id="IPR036789">
    <property type="entry name" value="Ribosomal_uL6-like_a/b-dom_sf"/>
</dbReference>
<dbReference type="Gene3D" id="3.90.930.12">
    <property type="entry name" value="Ribosomal protein L6, alpha-beta domain"/>
    <property type="match status" value="2"/>
</dbReference>
<sequence>MSRIAKKPIILPPKTEAVFSSGIMTVKGPLGELSKKFRDDINVLIEGGSVTLTQGRKTLQAKALWGTYASHLKNMIAGVNKPYEKRLIIEGIGFKADVKGKELVLVVGFSHPVHVPIPEDIKVSTEKNTIIVLGIDCEKVGQFAAQVRAIKKPEPYLGKGIRYSDEVIRRKQGKKAA</sequence>
<evidence type="ECO:0000256" key="6">
    <source>
        <dbReference type="RuleBase" id="RU003870"/>
    </source>
</evidence>
<comment type="similarity">
    <text evidence="5">Belongs to the universal ribosomal protein uL6 family.</text>
</comment>
<evidence type="ECO:0000313" key="9">
    <source>
        <dbReference type="Proteomes" id="UP000178413"/>
    </source>
</evidence>
<reference evidence="8 9" key="1">
    <citation type="journal article" date="2016" name="Nat. Commun.">
        <title>Thousands of microbial genomes shed light on interconnected biogeochemical processes in an aquifer system.</title>
        <authorList>
            <person name="Anantharaman K."/>
            <person name="Brown C.T."/>
            <person name="Hug L.A."/>
            <person name="Sharon I."/>
            <person name="Castelle C.J."/>
            <person name="Probst A.J."/>
            <person name="Thomas B.C."/>
            <person name="Singh A."/>
            <person name="Wilkins M.J."/>
            <person name="Karaoz U."/>
            <person name="Brodie E.L."/>
            <person name="Williams K.H."/>
            <person name="Hubbard S.S."/>
            <person name="Banfield J.F."/>
        </authorList>
    </citation>
    <scope>NUCLEOTIDE SEQUENCE [LARGE SCALE GENOMIC DNA]</scope>
</reference>
<evidence type="ECO:0000256" key="5">
    <source>
        <dbReference type="RuleBase" id="RU003869"/>
    </source>
</evidence>
<dbReference type="GO" id="GO:0022625">
    <property type="term" value="C:cytosolic large ribosomal subunit"/>
    <property type="evidence" value="ECO:0007669"/>
    <property type="project" value="UniProtKB-UniRule"/>
</dbReference>
<dbReference type="Pfam" id="PF00347">
    <property type="entry name" value="Ribosomal_L6"/>
    <property type="match status" value="2"/>
</dbReference>
<dbReference type="InterPro" id="IPR019906">
    <property type="entry name" value="Ribosomal_uL6_bac-type"/>
</dbReference>
<gene>
    <name evidence="8" type="ORF">A3D50_01760</name>
</gene>
<keyword evidence="6" id="KW-0699">rRNA-binding</keyword>
<comment type="function">
    <text evidence="6">This protein binds to the 23S rRNA, and is important in its secondary structure. It is located near the subunit interface in the base of the L7/L12 stalk, and near the tRNA binding site of the peptidyltransferase center.</text>
</comment>
<dbReference type="EMBL" id="MHRM01000002">
    <property type="protein sequence ID" value="OHA24550.1"/>
    <property type="molecule type" value="Genomic_DNA"/>
</dbReference>
<keyword evidence="2 5" id="KW-0687">Ribonucleoprotein</keyword>
<dbReference type="PRINTS" id="PR00059">
    <property type="entry name" value="RIBOSOMALL6"/>
</dbReference>
<evidence type="ECO:0000256" key="4">
    <source>
        <dbReference type="NCBIfam" id="TIGR03654"/>
    </source>
</evidence>
<dbReference type="GO" id="GO:0003735">
    <property type="term" value="F:structural constituent of ribosome"/>
    <property type="evidence" value="ECO:0007669"/>
    <property type="project" value="UniProtKB-UniRule"/>
</dbReference>
<accession>A0A1G2MKU3</accession>
<dbReference type="PIRSF" id="PIRSF002162">
    <property type="entry name" value="Ribosomal_L6"/>
    <property type="match status" value="1"/>
</dbReference>
<dbReference type="GO" id="GO:0019843">
    <property type="term" value="F:rRNA binding"/>
    <property type="evidence" value="ECO:0007669"/>
    <property type="project" value="UniProtKB-UniRule"/>
</dbReference>
<dbReference type="Proteomes" id="UP000178413">
    <property type="component" value="Unassembled WGS sequence"/>
</dbReference>
<evidence type="ECO:0000256" key="2">
    <source>
        <dbReference type="ARBA" id="ARBA00023274"/>
    </source>
</evidence>
<dbReference type="InterPro" id="IPR020040">
    <property type="entry name" value="Ribosomal_uL6_a/b-dom"/>
</dbReference>
<evidence type="ECO:0000256" key="3">
    <source>
        <dbReference type="ARBA" id="ARBA00035454"/>
    </source>
</evidence>
<evidence type="ECO:0000313" key="8">
    <source>
        <dbReference type="EMBL" id="OHA24550.1"/>
    </source>
</evidence>
<dbReference type="NCBIfam" id="TIGR03654">
    <property type="entry name" value="L6_bact"/>
    <property type="match status" value="1"/>
</dbReference>
<dbReference type="InterPro" id="IPR000702">
    <property type="entry name" value="Ribosomal_uL6-like"/>
</dbReference>
<feature type="domain" description="Large ribosomal subunit protein uL6 alpha-beta" evidence="7">
    <location>
        <begin position="91"/>
        <end position="163"/>
    </location>
</feature>
<name>A0A1G2MKU3_9BACT</name>
<keyword evidence="1 5" id="KW-0689">Ribosomal protein</keyword>
<proteinExistence type="inferred from homology"/>
<comment type="caution">
    <text evidence="8">The sequence shown here is derived from an EMBL/GenBank/DDBJ whole genome shotgun (WGS) entry which is preliminary data.</text>
</comment>
<keyword evidence="6" id="KW-0694">RNA-binding</keyword>
<dbReference type="GO" id="GO:0002181">
    <property type="term" value="P:cytoplasmic translation"/>
    <property type="evidence" value="ECO:0007669"/>
    <property type="project" value="TreeGrafter"/>
</dbReference>
<organism evidence="8 9">
    <name type="scientific">Candidatus Taylorbacteria bacterium RIFCSPHIGHO2_02_FULL_44_12</name>
    <dbReference type="NCBI Taxonomy" id="1802308"/>
    <lineage>
        <taxon>Bacteria</taxon>
        <taxon>Candidatus Tayloriibacteriota</taxon>
    </lineage>
</organism>
<evidence type="ECO:0000256" key="1">
    <source>
        <dbReference type="ARBA" id="ARBA00022980"/>
    </source>
</evidence>
<dbReference type="PANTHER" id="PTHR11655:SF14">
    <property type="entry name" value="LARGE RIBOSOMAL SUBUNIT PROTEIN UL6M"/>
    <property type="match status" value="1"/>
</dbReference>
<dbReference type="STRING" id="1802308.A3D50_01760"/>
<dbReference type="AlphaFoldDB" id="A0A1G2MKU3"/>
<evidence type="ECO:0000259" key="7">
    <source>
        <dbReference type="Pfam" id="PF00347"/>
    </source>
</evidence>
<dbReference type="SUPFAM" id="SSF56053">
    <property type="entry name" value="Ribosomal protein L6"/>
    <property type="match status" value="2"/>
</dbReference>
<dbReference type="PANTHER" id="PTHR11655">
    <property type="entry name" value="60S/50S RIBOSOMAL PROTEIN L6/L9"/>
    <property type="match status" value="1"/>
</dbReference>